<dbReference type="PANTHER" id="PTHR43619:SF2">
    <property type="entry name" value="S-ADENOSYL-L-METHIONINE-DEPENDENT METHYLTRANSFERASES SUPERFAMILY PROTEIN"/>
    <property type="match status" value="1"/>
</dbReference>
<sequence>MGAVKRIFVACIGGQMKWDSPKAQIQMNESVINQVSDTALMAAAYRAIETDRPNAMFHDPLAAKLAGEQGRKIIGSLPKQAFIGGWTVVIRTRIIDDFIQGAIAEGVDTILNLGAWLDTRPYR</sequence>
<keyword evidence="2 3" id="KW-0808">Transferase</keyword>
<dbReference type="EMBL" id="AUZY01009625">
    <property type="protein sequence ID" value="EQD41494.1"/>
    <property type="molecule type" value="Genomic_DNA"/>
</dbReference>
<gene>
    <name evidence="3" type="ORF">B1B_14521</name>
</gene>
<name>T1AL73_9ZZZZ</name>
<dbReference type="PANTHER" id="PTHR43619">
    <property type="entry name" value="S-ADENOSYL-L-METHIONINE-DEPENDENT METHYLTRANSFERASE YKTD-RELATED"/>
    <property type="match status" value="1"/>
</dbReference>
<proteinExistence type="predicted"/>
<dbReference type="Gene3D" id="3.40.50.150">
    <property type="entry name" value="Vaccinia Virus protein VP39"/>
    <property type="match status" value="1"/>
</dbReference>
<dbReference type="GO" id="GO:0008168">
    <property type="term" value="F:methyltransferase activity"/>
    <property type="evidence" value="ECO:0007669"/>
    <property type="project" value="UniProtKB-KW"/>
</dbReference>
<dbReference type="InterPro" id="IPR007213">
    <property type="entry name" value="Ppm1/Ppm2/Tcmp"/>
</dbReference>
<dbReference type="Pfam" id="PF04072">
    <property type="entry name" value="LCM"/>
    <property type="match status" value="1"/>
</dbReference>
<dbReference type="AlphaFoldDB" id="T1AL73"/>
<dbReference type="SUPFAM" id="SSF53335">
    <property type="entry name" value="S-adenosyl-L-methionine-dependent methyltransferases"/>
    <property type="match status" value="1"/>
</dbReference>
<feature type="non-terminal residue" evidence="3">
    <location>
        <position position="123"/>
    </location>
</feature>
<organism evidence="3">
    <name type="scientific">mine drainage metagenome</name>
    <dbReference type="NCBI Taxonomy" id="410659"/>
    <lineage>
        <taxon>unclassified sequences</taxon>
        <taxon>metagenomes</taxon>
        <taxon>ecological metagenomes</taxon>
    </lineage>
</organism>
<protein>
    <submittedName>
        <fullName evidence="3">Methyltransferase, putative, family protein</fullName>
    </submittedName>
</protein>
<evidence type="ECO:0000256" key="1">
    <source>
        <dbReference type="ARBA" id="ARBA00022603"/>
    </source>
</evidence>
<accession>T1AL73</accession>
<evidence type="ECO:0000313" key="3">
    <source>
        <dbReference type="EMBL" id="EQD41494.1"/>
    </source>
</evidence>
<keyword evidence="1 3" id="KW-0489">Methyltransferase</keyword>
<reference evidence="3" key="1">
    <citation type="submission" date="2013-08" db="EMBL/GenBank/DDBJ databases">
        <authorList>
            <person name="Mendez C."/>
            <person name="Richter M."/>
            <person name="Ferrer M."/>
            <person name="Sanchez J."/>
        </authorList>
    </citation>
    <scope>NUCLEOTIDE SEQUENCE</scope>
</reference>
<reference evidence="3" key="2">
    <citation type="journal article" date="2014" name="ISME J.">
        <title>Microbial stratification in low pH oxic and suboxic macroscopic growths along an acid mine drainage.</title>
        <authorList>
            <person name="Mendez-Garcia C."/>
            <person name="Mesa V."/>
            <person name="Sprenger R.R."/>
            <person name="Richter M."/>
            <person name="Diez M.S."/>
            <person name="Solano J."/>
            <person name="Bargiela R."/>
            <person name="Golyshina O.V."/>
            <person name="Manteca A."/>
            <person name="Ramos J.L."/>
            <person name="Gallego J.R."/>
            <person name="Llorente I."/>
            <person name="Martins Dos Santos V.A."/>
            <person name="Jensen O.N."/>
            <person name="Pelaez A.I."/>
            <person name="Sanchez J."/>
            <person name="Ferrer M."/>
        </authorList>
    </citation>
    <scope>NUCLEOTIDE SEQUENCE</scope>
</reference>
<evidence type="ECO:0000256" key="2">
    <source>
        <dbReference type="ARBA" id="ARBA00022679"/>
    </source>
</evidence>
<dbReference type="GO" id="GO:0032259">
    <property type="term" value="P:methylation"/>
    <property type="evidence" value="ECO:0007669"/>
    <property type="project" value="UniProtKB-KW"/>
</dbReference>
<dbReference type="InterPro" id="IPR029063">
    <property type="entry name" value="SAM-dependent_MTases_sf"/>
</dbReference>
<comment type="caution">
    <text evidence="3">The sequence shown here is derived from an EMBL/GenBank/DDBJ whole genome shotgun (WGS) entry which is preliminary data.</text>
</comment>